<dbReference type="SMART" id="SM00343">
    <property type="entry name" value="ZnF_C2HC"/>
    <property type="match status" value="2"/>
</dbReference>
<dbReference type="Gene3D" id="3.40.50.140">
    <property type="match status" value="1"/>
</dbReference>
<dbReference type="PROSITE" id="PS50158">
    <property type="entry name" value="ZF_CCHC"/>
    <property type="match status" value="2"/>
</dbReference>
<keyword evidence="8 11" id="KW-0238">DNA-binding</keyword>
<comment type="catalytic activity">
    <reaction evidence="1 11">
        <text>ATP-independent breakage of single-stranded DNA, followed by passage and rejoining.</text>
        <dbReference type="EC" id="5.6.2.1"/>
    </reaction>
</comment>
<dbReference type="PROSITE" id="PS00396">
    <property type="entry name" value="TOPO_IA_1"/>
    <property type="match status" value="1"/>
</dbReference>
<dbReference type="Pfam" id="PF01751">
    <property type="entry name" value="Toprim"/>
    <property type="match status" value="1"/>
</dbReference>
<feature type="domain" description="Topo IA-type catalytic" evidence="16">
    <location>
        <begin position="165"/>
        <end position="589"/>
    </location>
</feature>
<dbReference type="InterPro" id="IPR003601">
    <property type="entry name" value="Topo_IA_2"/>
</dbReference>
<dbReference type="Pfam" id="PF06839">
    <property type="entry name" value="Zn_ribbon_GRF"/>
    <property type="match status" value="2"/>
</dbReference>
<evidence type="ECO:0000256" key="5">
    <source>
        <dbReference type="ARBA" id="ARBA00022771"/>
    </source>
</evidence>
<comment type="similarity">
    <text evidence="2 11">Belongs to the type IA topoisomerase family.</text>
</comment>
<keyword evidence="6" id="KW-0862">Zinc</keyword>
<organism evidence="17 18">
    <name type="scientific">Actinomortierella ambigua</name>
    <dbReference type="NCBI Taxonomy" id="1343610"/>
    <lineage>
        <taxon>Eukaryota</taxon>
        <taxon>Fungi</taxon>
        <taxon>Fungi incertae sedis</taxon>
        <taxon>Mucoromycota</taxon>
        <taxon>Mortierellomycotina</taxon>
        <taxon>Mortierellomycetes</taxon>
        <taxon>Mortierellales</taxon>
        <taxon>Mortierellaceae</taxon>
        <taxon>Actinomortierella</taxon>
    </lineage>
</organism>
<dbReference type="PROSITE" id="PS52039">
    <property type="entry name" value="TOPO_IA_2"/>
    <property type="match status" value="1"/>
</dbReference>
<dbReference type="GO" id="GO:0008270">
    <property type="term" value="F:zinc ion binding"/>
    <property type="evidence" value="ECO:0007669"/>
    <property type="project" value="UniProtKB-KW"/>
</dbReference>
<dbReference type="GO" id="GO:0003677">
    <property type="term" value="F:DNA binding"/>
    <property type="evidence" value="ECO:0007669"/>
    <property type="project" value="UniProtKB-KW"/>
</dbReference>
<evidence type="ECO:0000313" key="17">
    <source>
        <dbReference type="EMBL" id="KAG0255361.1"/>
    </source>
</evidence>
<dbReference type="InterPro" id="IPR023406">
    <property type="entry name" value="Topo_IA_AS"/>
</dbReference>
<dbReference type="InterPro" id="IPR013497">
    <property type="entry name" value="Topo_IA_cen"/>
</dbReference>
<comment type="function">
    <text evidence="11">Introduces a single-strand break via transesterification at a target site in duplex DNA. Releases the supercoiling and torsional tension of DNA introduced during the DNA replication and transcription by transiently cleaving and rejoining one strand of the DNA duplex. The scissile phosphodiester is attacked by the catalytic tyrosine of the enzyme, resulting in the formation of a DNA-(5'-phosphotyrosyl)-enzyme intermediate and the expulsion of a 3'-OH DNA strand.</text>
</comment>
<dbReference type="Pfam" id="PF00098">
    <property type="entry name" value="zf-CCHC"/>
    <property type="match status" value="2"/>
</dbReference>
<dbReference type="InterPro" id="IPR034144">
    <property type="entry name" value="TOPRIM_TopoIII"/>
</dbReference>
<feature type="region of interest" description="Disordered" evidence="12">
    <location>
        <begin position="994"/>
        <end position="1043"/>
    </location>
</feature>
<evidence type="ECO:0000256" key="8">
    <source>
        <dbReference type="ARBA" id="ARBA00023125"/>
    </source>
</evidence>
<feature type="domain" description="Toprim" evidence="14">
    <location>
        <begin position="2"/>
        <end position="147"/>
    </location>
</feature>
<evidence type="ECO:0000256" key="10">
    <source>
        <dbReference type="PROSITE-ProRule" id="PRU00047"/>
    </source>
</evidence>
<evidence type="ECO:0000259" key="14">
    <source>
        <dbReference type="PROSITE" id="PS50880"/>
    </source>
</evidence>
<dbReference type="OrthoDB" id="430051at2759"/>
<dbReference type="Proteomes" id="UP000807716">
    <property type="component" value="Unassembled WGS sequence"/>
</dbReference>
<keyword evidence="18" id="KW-1185">Reference proteome</keyword>
<dbReference type="CDD" id="cd03362">
    <property type="entry name" value="TOPRIM_TopoIA_TopoIII"/>
    <property type="match status" value="1"/>
</dbReference>
<comment type="caution">
    <text evidence="17">The sequence shown here is derived from an EMBL/GenBank/DDBJ whole genome shotgun (WGS) entry which is preliminary data.</text>
</comment>
<feature type="domain" description="GRF-type" evidence="15">
    <location>
        <begin position="720"/>
        <end position="764"/>
    </location>
</feature>
<dbReference type="SUPFAM" id="SSF57756">
    <property type="entry name" value="Retrovirus zinc finger-like domains"/>
    <property type="match status" value="1"/>
</dbReference>
<evidence type="ECO:0000259" key="16">
    <source>
        <dbReference type="PROSITE" id="PS52039"/>
    </source>
</evidence>
<dbReference type="Gene3D" id="1.10.290.10">
    <property type="entry name" value="Topoisomerase I, domain 4"/>
    <property type="match status" value="1"/>
</dbReference>
<keyword evidence="5 10" id="KW-0863">Zinc-finger</keyword>
<dbReference type="PANTHER" id="PTHR11390">
    <property type="entry name" value="PROKARYOTIC DNA TOPOISOMERASE"/>
    <property type="match status" value="1"/>
</dbReference>
<evidence type="ECO:0000256" key="1">
    <source>
        <dbReference type="ARBA" id="ARBA00000213"/>
    </source>
</evidence>
<feature type="compositionally biased region" description="Low complexity" evidence="12">
    <location>
        <begin position="772"/>
        <end position="786"/>
    </location>
</feature>
<dbReference type="GO" id="GO:0006310">
    <property type="term" value="P:DNA recombination"/>
    <property type="evidence" value="ECO:0007669"/>
    <property type="project" value="TreeGrafter"/>
</dbReference>
<evidence type="ECO:0000256" key="12">
    <source>
        <dbReference type="SAM" id="MobiDB-lite"/>
    </source>
</evidence>
<name>A0A9P6U0N5_9FUNG</name>
<dbReference type="Gene3D" id="4.10.60.10">
    <property type="entry name" value="Zinc finger, CCHC-type"/>
    <property type="match status" value="2"/>
</dbReference>
<dbReference type="InterPro" id="IPR013825">
    <property type="entry name" value="Topo_IA_cen_sub2"/>
</dbReference>
<gene>
    <name evidence="17" type="primary">TOP3</name>
    <name evidence="17" type="ORF">DFQ27_006299</name>
</gene>
<dbReference type="AlphaFoldDB" id="A0A9P6U0N5"/>
<evidence type="ECO:0000313" key="18">
    <source>
        <dbReference type="Proteomes" id="UP000807716"/>
    </source>
</evidence>
<dbReference type="FunFam" id="1.10.290.10:FF:000001">
    <property type="entry name" value="DNA topoisomerase"/>
    <property type="match status" value="1"/>
</dbReference>
<feature type="compositionally biased region" description="Acidic residues" evidence="12">
    <location>
        <begin position="644"/>
        <end position="654"/>
    </location>
</feature>
<evidence type="ECO:0000256" key="6">
    <source>
        <dbReference type="ARBA" id="ARBA00022833"/>
    </source>
</evidence>
<dbReference type="InterPro" id="IPR013824">
    <property type="entry name" value="Topo_IA_cen_sub1"/>
</dbReference>
<dbReference type="Gene3D" id="1.10.460.10">
    <property type="entry name" value="Topoisomerase I, domain 2"/>
    <property type="match status" value="1"/>
</dbReference>
<dbReference type="GO" id="GO:0005634">
    <property type="term" value="C:nucleus"/>
    <property type="evidence" value="ECO:0007669"/>
    <property type="project" value="TreeGrafter"/>
</dbReference>
<dbReference type="InterPro" id="IPR006171">
    <property type="entry name" value="TOPRIM_dom"/>
</dbReference>
<protein>
    <recommendedName>
        <fullName evidence="3 11">DNA topoisomerase</fullName>
        <ecNumber evidence="3 11">5.6.2.1</ecNumber>
    </recommendedName>
</protein>
<evidence type="ECO:0000256" key="9">
    <source>
        <dbReference type="ARBA" id="ARBA00023235"/>
    </source>
</evidence>
<feature type="domain" description="CCHC-type" evidence="13">
    <location>
        <begin position="942"/>
        <end position="957"/>
    </location>
</feature>
<accession>A0A9P6U0N5</accession>
<dbReference type="EC" id="5.6.2.1" evidence="3 11"/>
<feature type="domain" description="GRF-type" evidence="15">
    <location>
        <begin position="832"/>
        <end position="873"/>
    </location>
</feature>
<dbReference type="InterPro" id="IPR001878">
    <property type="entry name" value="Znf_CCHC"/>
</dbReference>
<dbReference type="InterPro" id="IPR023405">
    <property type="entry name" value="Topo_IA_core_domain"/>
</dbReference>
<dbReference type="InterPro" id="IPR010666">
    <property type="entry name" value="Znf_GRF"/>
</dbReference>
<dbReference type="PROSITE" id="PS51999">
    <property type="entry name" value="ZF_GRF"/>
    <property type="match status" value="2"/>
</dbReference>
<feature type="compositionally biased region" description="Pro residues" evidence="12">
    <location>
        <begin position="679"/>
        <end position="691"/>
    </location>
</feature>
<evidence type="ECO:0000256" key="7">
    <source>
        <dbReference type="ARBA" id="ARBA00023029"/>
    </source>
</evidence>
<keyword evidence="7 11" id="KW-0799">Topoisomerase</keyword>
<dbReference type="PANTHER" id="PTHR11390:SF21">
    <property type="entry name" value="DNA TOPOISOMERASE 3-ALPHA"/>
    <property type="match status" value="1"/>
</dbReference>
<evidence type="ECO:0000256" key="3">
    <source>
        <dbReference type="ARBA" id="ARBA00012891"/>
    </source>
</evidence>
<dbReference type="InterPro" id="IPR013826">
    <property type="entry name" value="Topo_IA_cen_sub3"/>
</dbReference>
<dbReference type="GO" id="GO:0006265">
    <property type="term" value="P:DNA topological change"/>
    <property type="evidence" value="ECO:0007669"/>
    <property type="project" value="InterPro"/>
</dbReference>
<proteinExistence type="inferred from homology"/>
<dbReference type="CDD" id="cd00186">
    <property type="entry name" value="TOP1Ac"/>
    <property type="match status" value="1"/>
</dbReference>
<evidence type="ECO:0000259" key="13">
    <source>
        <dbReference type="PROSITE" id="PS50158"/>
    </source>
</evidence>
<dbReference type="SMART" id="SM00436">
    <property type="entry name" value="TOP1Bc"/>
    <property type="match status" value="1"/>
</dbReference>
<evidence type="ECO:0000256" key="4">
    <source>
        <dbReference type="ARBA" id="ARBA00022723"/>
    </source>
</evidence>
<dbReference type="GO" id="GO:0006281">
    <property type="term" value="P:DNA repair"/>
    <property type="evidence" value="ECO:0007669"/>
    <property type="project" value="TreeGrafter"/>
</dbReference>
<dbReference type="InterPro" id="IPR000380">
    <property type="entry name" value="Topo_IA"/>
</dbReference>
<dbReference type="Gene3D" id="2.70.20.10">
    <property type="entry name" value="Topoisomerase I, domain 3"/>
    <property type="match status" value="1"/>
</dbReference>
<dbReference type="InterPro" id="IPR003602">
    <property type="entry name" value="Topo_IA_DNA-bd_dom"/>
</dbReference>
<dbReference type="InterPro" id="IPR036875">
    <property type="entry name" value="Znf_CCHC_sf"/>
</dbReference>
<keyword evidence="9 11" id="KW-0413">Isomerase</keyword>
<dbReference type="PRINTS" id="PR00417">
    <property type="entry name" value="PRTPISMRASEI"/>
</dbReference>
<dbReference type="Pfam" id="PF01131">
    <property type="entry name" value="Topoisom_bac"/>
    <property type="match status" value="1"/>
</dbReference>
<dbReference type="SUPFAM" id="SSF56712">
    <property type="entry name" value="Prokaryotic type I DNA topoisomerase"/>
    <property type="match status" value="1"/>
</dbReference>
<evidence type="ECO:0000256" key="2">
    <source>
        <dbReference type="ARBA" id="ARBA00009446"/>
    </source>
</evidence>
<sequence>MRILCVAEKPAMSKSIAQILANGRYDARESGDKYTRNYEFPYKRWDNTHVQVVMTAVRGHLLSIDFPQDYRQWSRVPPVTLFDAPIRKHTSPSLKQVETNLKREARYADVLMIWTDCDREGEHIGAEIAEVCRQSKNTIVVTRARFSSVTPAEIHRAMNNPVQLDMRLSDAVEARQELDLRIGASFTRFQTLSFQHMIPQLKSPISYGPCQFPTLGFVVDQYRRVENFIPEEFWKLELKHTKNGIEASFQWKRNHLFSPLVCLVIYESCLENTTARVTNVTSKSTSKWRPLPLTTVELQKNGSKYLSMSSDRVMAVAEALYQKGWISYPRTETDEFDPKYDLRALVEKQTNDGTWGEFAQRLTQGGGFRQPRKGKNNDQAHPPIHPVMHVSNLQGEEKKVYEFVVRRFLACCAEDARGDQTNVTVQLHTEIFSATGLIIKERNYLDVYPYDKWTGTVIPEYAVGEEFAPSVFEMKSGQTTAPTLLTESQLISLMDKNGIGTDATIAEHIKTITEREYVVRTKFEREDVFTPSTLGIALVEGYDNIGLDMSLSKPVLRSQLEQNLKLICAGSKTKDAVVNEALEMYRDVFETVNRDKNILQQSLEHHLDQPANPNANAGQQQPGANNRRRANNNNNGGGRRGGFDDDDDMDDDFDPQGQARTFGTGTANGASSRTNRPPAQTPMPPPQPPPQQRQQAQQQHPLRNDFKDIQGSVSAASIVCRCPGNPAAASRTVAKEGPNQGRPFYGCSKPKDQACGFFEWADTPGGASSSRPPQQQQQQQPHQPYQPYQPPQPPTTSTFSMSFLSQATDDTMHAFHQHLNAQPAVQDAKPRCFCGLVAEESTSRKQNENFGKKFWFCRKTSGKCGFWKWDHELLSTPPLSSGPYSGGSGGMHGYGSPNGAGAVGFVSSRSITYGGFGEGNGGNSSSNGGGGGGGIDKSNQTCYRCNQMGHYASECTNGAGGFNSGGAGSSSSASANATCYRCNEVGHYSKDCPNGAAAGSSGSRSRSSGTSRRGGGRSNRRTPGTTKSGLAAVKVPKRAKLGL</sequence>
<evidence type="ECO:0000259" key="15">
    <source>
        <dbReference type="PROSITE" id="PS51999"/>
    </source>
</evidence>
<feature type="compositionally biased region" description="Polar residues" evidence="12">
    <location>
        <begin position="659"/>
        <end position="675"/>
    </location>
</feature>
<dbReference type="GO" id="GO:0003917">
    <property type="term" value="F:DNA topoisomerase type I (single strand cut, ATP-independent) activity"/>
    <property type="evidence" value="ECO:0007669"/>
    <property type="project" value="UniProtKB-EC"/>
</dbReference>
<keyword evidence="4" id="KW-0479">Metal-binding</keyword>
<dbReference type="SMART" id="SM00493">
    <property type="entry name" value="TOPRIM"/>
    <property type="match status" value="1"/>
</dbReference>
<feature type="region of interest" description="Disordered" evidence="12">
    <location>
        <begin position="608"/>
        <end position="702"/>
    </location>
</feature>
<dbReference type="FunFam" id="3.40.50.140:FF:000005">
    <property type="entry name" value="DNA topoisomerase"/>
    <property type="match status" value="1"/>
</dbReference>
<dbReference type="GO" id="GO:0031422">
    <property type="term" value="C:RecQ family helicase-topoisomerase III complex"/>
    <property type="evidence" value="ECO:0007669"/>
    <property type="project" value="TreeGrafter"/>
</dbReference>
<reference evidence="17" key="1">
    <citation type="journal article" date="2020" name="Fungal Divers.">
        <title>Resolving the Mortierellaceae phylogeny through synthesis of multi-gene phylogenetics and phylogenomics.</title>
        <authorList>
            <person name="Vandepol N."/>
            <person name="Liber J."/>
            <person name="Desiro A."/>
            <person name="Na H."/>
            <person name="Kennedy M."/>
            <person name="Barry K."/>
            <person name="Grigoriev I.V."/>
            <person name="Miller A.N."/>
            <person name="O'Donnell K."/>
            <person name="Stajich J.E."/>
            <person name="Bonito G."/>
        </authorList>
    </citation>
    <scope>NUCLEOTIDE SEQUENCE</scope>
    <source>
        <strain evidence="17">BC1065</strain>
    </source>
</reference>
<evidence type="ECO:0000256" key="11">
    <source>
        <dbReference type="RuleBase" id="RU362092"/>
    </source>
</evidence>
<feature type="domain" description="CCHC-type" evidence="13">
    <location>
        <begin position="979"/>
        <end position="994"/>
    </location>
</feature>
<dbReference type="EMBL" id="JAAAJB010000463">
    <property type="protein sequence ID" value="KAG0255361.1"/>
    <property type="molecule type" value="Genomic_DNA"/>
</dbReference>
<feature type="region of interest" description="Disordered" evidence="12">
    <location>
        <begin position="365"/>
        <end position="385"/>
    </location>
</feature>
<dbReference type="PROSITE" id="PS50880">
    <property type="entry name" value="TOPRIM"/>
    <property type="match status" value="1"/>
</dbReference>
<dbReference type="SMART" id="SM00437">
    <property type="entry name" value="TOP1Ac"/>
    <property type="match status" value="1"/>
</dbReference>
<feature type="compositionally biased region" description="Low complexity" evidence="12">
    <location>
        <begin position="999"/>
        <end position="1011"/>
    </location>
</feature>
<feature type="region of interest" description="Disordered" evidence="12">
    <location>
        <begin position="756"/>
        <end position="800"/>
    </location>
</feature>